<dbReference type="InParanoid" id="M4C116"/>
<dbReference type="HOGENOM" id="CLU_051764_2_0_1"/>
<evidence type="ECO:0000313" key="2">
    <source>
        <dbReference type="EnsemblProtists" id="HpaP812721"/>
    </source>
</evidence>
<evidence type="ECO:0000256" key="1">
    <source>
        <dbReference type="SAM" id="MobiDB-lite"/>
    </source>
</evidence>
<dbReference type="AlphaFoldDB" id="M4C116"/>
<sequence length="235" mass="26050">MEESVDYGSDTSLAGDARTMSDTPMSEVHPPTTLSPFAERDDAIITNPLDEQQELAVQREESARRHAQMVTTLKNQRDYVFTPPSVEERPRQTTGQTLATWTIGPVAASLKEGAIGQALRESMYALRASASVADVRLERKLRYDYAKLNARVQLRNRTRYASATTVAASAVQTVTNPPIDTTSGGKRLRSRDDTGHDVQKHPRRMGSLAEGESHTPTSSPTLGTHATFTKYWYWP</sequence>
<evidence type="ECO:0000313" key="3">
    <source>
        <dbReference type="Proteomes" id="UP000011713"/>
    </source>
</evidence>
<reference evidence="2" key="2">
    <citation type="submission" date="2015-06" db="UniProtKB">
        <authorList>
            <consortium name="EnsemblProtists"/>
        </authorList>
    </citation>
    <scope>IDENTIFICATION</scope>
    <source>
        <strain evidence="2">Emoy2</strain>
    </source>
</reference>
<protein>
    <submittedName>
        <fullName evidence="2">Uncharacterized protein</fullName>
    </submittedName>
</protein>
<reference evidence="3" key="1">
    <citation type="journal article" date="2010" name="Science">
        <title>Signatures of adaptation to obligate biotrophy in the Hyaloperonospora arabidopsidis genome.</title>
        <authorList>
            <person name="Baxter L."/>
            <person name="Tripathy S."/>
            <person name="Ishaque N."/>
            <person name="Boot N."/>
            <person name="Cabral A."/>
            <person name="Kemen E."/>
            <person name="Thines M."/>
            <person name="Ah-Fong A."/>
            <person name="Anderson R."/>
            <person name="Badejoko W."/>
            <person name="Bittner-Eddy P."/>
            <person name="Boore J.L."/>
            <person name="Chibucos M.C."/>
            <person name="Coates M."/>
            <person name="Dehal P."/>
            <person name="Delehaunty K."/>
            <person name="Dong S."/>
            <person name="Downton P."/>
            <person name="Dumas B."/>
            <person name="Fabro G."/>
            <person name="Fronick C."/>
            <person name="Fuerstenberg S.I."/>
            <person name="Fulton L."/>
            <person name="Gaulin E."/>
            <person name="Govers F."/>
            <person name="Hughes L."/>
            <person name="Humphray S."/>
            <person name="Jiang R.H."/>
            <person name="Judelson H."/>
            <person name="Kamoun S."/>
            <person name="Kyung K."/>
            <person name="Meijer H."/>
            <person name="Minx P."/>
            <person name="Morris P."/>
            <person name="Nelson J."/>
            <person name="Phuntumart V."/>
            <person name="Qutob D."/>
            <person name="Rehmany A."/>
            <person name="Rougon-Cardoso A."/>
            <person name="Ryden P."/>
            <person name="Torto-Alalibo T."/>
            <person name="Studholme D."/>
            <person name="Wang Y."/>
            <person name="Win J."/>
            <person name="Wood J."/>
            <person name="Clifton S.W."/>
            <person name="Rogers J."/>
            <person name="Van den Ackerveken G."/>
            <person name="Jones J.D."/>
            <person name="McDowell J.M."/>
            <person name="Beynon J."/>
            <person name="Tyler B.M."/>
        </authorList>
    </citation>
    <scope>NUCLEOTIDE SEQUENCE [LARGE SCALE GENOMIC DNA]</scope>
    <source>
        <strain evidence="3">Emoy2</strain>
    </source>
</reference>
<dbReference type="VEuPathDB" id="FungiDB:HpaG812721"/>
<feature type="region of interest" description="Disordered" evidence="1">
    <location>
        <begin position="1"/>
        <end position="35"/>
    </location>
</feature>
<accession>M4C116</accession>
<feature type="region of interest" description="Disordered" evidence="1">
    <location>
        <begin position="175"/>
        <end position="222"/>
    </location>
</feature>
<dbReference type="Proteomes" id="UP000011713">
    <property type="component" value="Unassembled WGS sequence"/>
</dbReference>
<dbReference type="EnsemblProtists" id="HpaT812721">
    <property type="protein sequence ID" value="HpaP812721"/>
    <property type="gene ID" value="HpaG812721"/>
</dbReference>
<dbReference type="EMBL" id="JH598088">
    <property type="status" value="NOT_ANNOTATED_CDS"/>
    <property type="molecule type" value="Genomic_DNA"/>
</dbReference>
<feature type="compositionally biased region" description="Basic and acidic residues" evidence="1">
    <location>
        <begin position="190"/>
        <end position="200"/>
    </location>
</feature>
<keyword evidence="3" id="KW-1185">Reference proteome</keyword>
<name>M4C116_HYAAE</name>
<proteinExistence type="predicted"/>
<organism evidence="2 3">
    <name type="scientific">Hyaloperonospora arabidopsidis (strain Emoy2)</name>
    <name type="common">Downy mildew agent</name>
    <name type="synonym">Peronospora arabidopsidis</name>
    <dbReference type="NCBI Taxonomy" id="559515"/>
    <lineage>
        <taxon>Eukaryota</taxon>
        <taxon>Sar</taxon>
        <taxon>Stramenopiles</taxon>
        <taxon>Oomycota</taxon>
        <taxon>Peronosporomycetes</taxon>
        <taxon>Peronosporales</taxon>
        <taxon>Peronosporaceae</taxon>
        <taxon>Hyaloperonospora</taxon>
    </lineage>
</organism>